<evidence type="ECO:0000256" key="1">
    <source>
        <dbReference type="SAM" id="MobiDB-lite"/>
    </source>
</evidence>
<dbReference type="OrthoDB" id="3223377at2759"/>
<evidence type="ECO:0000256" key="2">
    <source>
        <dbReference type="SAM" id="Phobius"/>
    </source>
</evidence>
<keyword evidence="2" id="KW-0472">Membrane</keyword>
<feature type="transmembrane region" description="Helical" evidence="2">
    <location>
        <begin position="236"/>
        <end position="257"/>
    </location>
</feature>
<proteinExistence type="predicted"/>
<feature type="transmembrane region" description="Helical" evidence="2">
    <location>
        <begin position="54"/>
        <end position="72"/>
    </location>
</feature>
<sequence length="319" mass="34613">MSFSQGDPAAAAVVDIAGPLVLGYLFDWSLFGVLSVQVYIYYLAFKNDARGYKILVATVYLIETLQTILVAHDLFNIFATGFGNTESLAQIHLTWLTVCIICTVIASIVQILYAYRISLLSRSKVLPLLICFMAVIQLIGGLIAGIDGHRMGSLLKRSNLEMAGHLVGTLGSAVCDIVIAVCMVYHLSRAKSHSISFKPTQALLTRTIRIIIETGTLTATLAVIDVALFYSKSKTGYFLTPGYTLGKVYSNSMMVLFNSRINMSGRMSEVIAEPVEFAVPSTILNTNTESRASMTEESSIGLGMPGIKQVDGTKVSKIQ</sequence>
<dbReference type="Pfam" id="PF20152">
    <property type="entry name" value="DUF6534"/>
    <property type="match status" value="1"/>
</dbReference>
<dbReference type="Proteomes" id="UP000308652">
    <property type="component" value="Unassembled WGS sequence"/>
</dbReference>
<reference evidence="4 5" key="1">
    <citation type="journal article" date="2019" name="Nat. Ecol. Evol.">
        <title>Megaphylogeny resolves global patterns of mushroom evolution.</title>
        <authorList>
            <person name="Varga T."/>
            <person name="Krizsan K."/>
            <person name="Foldi C."/>
            <person name="Dima B."/>
            <person name="Sanchez-Garcia M."/>
            <person name="Sanchez-Ramirez S."/>
            <person name="Szollosi G.J."/>
            <person name="Szarkandi J.G."/>
            <person name="Papp V."/>
            <person name="Albert L."/>
            <person name="Andreopoulos W."/>
            <person name="Angelini C."/>
            <person name="Antonin V."/>
            <person name="Barry K.W."/>
            <person name="Bougher N.L."/>
            <person name="Buchanan P."/>
            <person name="Buyck B."/>
            <person name="Bense V."/>
            <person name="Catcheside P."/>
            <person name="Chovatia M."/>
            <person name="Cooper J."/>
            <person name="Damon W."/>
            <person name="Desjardin D."/>
            <person name="Finy P."/>
            <person name="Geml J."/>
            <person name="Haridas S."/>
            <person name="Hughes K."/>
            <person name="Justo A."/>
            <person name="Karasinski D."/>
            <person name="Kautmanova I."/>
            <person name="Kiss B."/>
            <person name="Kocsube S."/>
            <person name="Kotiranta H."/>
            <person name="LaButti K.M."/>
            <person name="Lechner B.E."/>
            <person name="Liimatainen K."/>
            <person name="Lipzen A."/>
            <person name="Lukacs Z."/>
            <person name="Mihaltcheva S."/>
            <person name="Morgado L.N."/>
            <person name="Niskanen T."/>
            <person name="Noordeloos M.E."/>
            <person name="Ohm R.A."/>
            <person name="Ortiz-Santana B."/>
            <person name="Ovrebo C."/>
            <person name="Racz N."/>
            <person name="Riley R."/>
            <person name="Savchenko A."/>
            <person name="Shiryaev A."/>
            <person name="Soop K."/>
            <person name="Spirin V."/>
            <person name="Szebenyi C."/>
            <person name="Tomsovsky M."/>
            <person name="Tulloss R.E."/>
            <person name="Uehling J."/>
            <person name="Grigoriev I.V."/>
            <person name="Vagvolgyi C."/>
            <person name="Papp T."/>
            <person name="Martin F.M."/>
            <person name="Miettinen O."/>
            <person name="Hibbett D.S."/>
            <person name="Nagy L.G."/>
        </authorList>
    </citation>
    <scope>NUCLEOTIDE SEQUENCE [LARGE SCALE GENOMIC DNA]</scope>
    <source>
        <strain evidence="4 5">CBS 166.37</strain>
    </source>
</reference>
<keyword evidence="5" id="KW-1185">Reference proteome</keyword>
<dbReference type="PANTHER" id="PTHR40465:SF1">
    <property type="entry name" value="DUF6534 DOMAIN-CONTAINING PROTEIN"/>
    <property type="match status" value="1"/>
</dbReference>
<accession>A0A5C3LG22</accession>
<feature type="transmembrane region" description="Helical" evidence="2">
    <location>
        <begin position="208"/>
        <end position="230"/>
    </location>
</feature>
<gene>
    <name evidence="4" type="ORF">BDQ12DRAFT_529916</name>
</gene>
<keyword evidence="2" id="KW-1133">Transmembrane helix</keyword>
<keyword evidence="2" id="KW-0812">Transmembrane</keyword>
<feature type="transmembrane region" description="Helical" evidence="2">
    <location>
        <begin position="166"/>
        <end position="187"/>
    </location>
</feature>
<feature type="transmembrane region" description="Helical" evidence="2">
    <location>
        <begin position="125"/>
        <end position="146"/>
    </location>
</feature>
<feature type="transmembrane region" description="Helical" evidence="2">
    <location>
        <begin position="20"/>
        <end position="42"/>
    </location>
</feature>
<feature type="region of interest" description="Disordered" evidence="1">
    <location>
        <begin position="295"/>
        <end position="319"/>
    </location>
</feature>
<evidence type="ECO:0000259" key="3">
    <source>
        <dbReference type="Pfam" id="PF20152"/>
    </source>
</evidence>
<organism evidence="4 5">
    <name type="scientific">Crucibulum laeve</name>
    <dbReference type="NCBI Taxonomy" id="68775"/>
    <lineage>
        <taxon>Eukaryota</taxon>
        <taxon>Fungi</taxon>
        <taxon>Dikarya</taxon>
        <taxon>Basidiomycota</taxon>
        <taxon>Agaricomycotina</taxon>
        <taxon>Agaricomycetes</taxon>
        <taxon>Agaricomycetidae</taxon>
        <taxon>Agaricales</taxon>
        <taxon>Agaricineae</taxon>
        <taxon>Nidulariaceae</taxon>
        <taxon>Crucibulum</taxon>
    </lineage>
</organism>
<dbReference type="PANTHER" id="PTHR40465">
    <property type="entry name" value="CHROMOSOME 1, WHOLE GENOME SHOTGUN SEQUENCE"/>
    <property type="match status" value="1"/>
</dbReference>
<feature type="transmembrane region" description="Helical" evidence="2">
    <location>
        <begin position="92"/>
        <end position="113"/>
    </location>
</feature>
<dbReference type="AlphaFoldDB" id="A0A5C3LG22"/>
<protein>
    <recommendedName>
        <fullName evidence="3">DUF6534 domain-containing protein</fullName>
    </recommendedName>
</protein>
<evidence type="ECO:0000313" key="4">
    <source>
        <dbReference type="EMBL" id="TFK32064.1"/>
    </source>
</evidence>
<name>A0A5C3LG22_9AGAR</name>
<dbReference type="EMBL" id="ML213688">
    <property type="protein sequence ID" value="TFK32064.1"/>
    <property type="molecule type" value="Genomic_DNA"/>
</dbReference>
<evidence type="ECO:0000313" key="5">
    <source>
        <dbReference type="Proteomes" id="UP000308652"/>
    </source>
</evidence>
<feature type="domain" description="DUF6534" evidence="3">
    <location>
        <begin position="172"/>
        <end position="260"/>
    </location>
</feature>
<dbReference type="InterPro" id="IPR045339">
    <property type="entry name" value="DUF6534"/>
</dbReference>